<feature type="domain" description="Putative antitoxin VapB45-like DNA-binding HTH" evidence="1">
    <location>
        <begin position="17"/>
        <end position="91"/>
    </location>
</feature>
<dbReference type="InterPro" id="IPR048708">
    <property type="entry name" value="VapB45-like_HTH"/>
</dbReference>
<name>A0A023WZI8_RUBRA</name>
<gene>
    <name evidence="2" type="ORF">RradSPS_0334</name>
</gene>
<organism evidence="2 3">
    <name type="scientific">Rubrobacter radiotolerans</name>
    <name type="common">Arthrobacter radiotolerans</name>
    <dbReference type="NCBI Taxonomy" id="42256"/>
    <lineage>
        <taxon>Bacteria</taxon>
        <taxon>Bacillati</taxon>
        <taxon>Actinomycetota</taxon>
        <taxon>Rubrobacteria</taxon>
        <taxon>Rubrobacterales</taxon>
        <taxon>Rubrobacteraceae</taxon>
        <taxon>Rubrobacter</taxon>
    </lineage>
</organism>
<dbReference type="STRING" id="42256.RradSPS_0334"/>
<dbReference type="Gene3D" id="1.10.10.10">
    <property type="entry name" value="Winged helix-like DNA-binding domain superfamily/Winged helix DNA-binding domain"/>
    <property type="match status" value="1"/>
</dbReference>
<evidence type="ECO:0000313" key="2">
    <source>
        <dbReference type="EMBL" id="AHY45617.1"/>
    </source>
</evidence>
<dbReference type="eggNOG" id="COG2442">
    <property type="taxonomic scope" value="Bacteria"/>
</dbReference>
<evidence type="ECO:0000259" key="1">
    <source>
        <dbReference type="Pfam" id="PF21321"/>
    </source>
</evidence>
<dbReference type="AlphaFoldDB" id="A0A023WZI8"/>
<dbReference type="InterPro" id="IPR036388">
    <property type="entry name" value="WH-like_DNA-bd_sf"/>
</dbReference>
<accession>A0A023WZI8</accession>
<evidence type="ECO:0000313" key="3">
    <source>
        <dbReference type="Proteomes" id="UP000025229"/>
    </source>
</evidence>
<dbReference type="Pfam" id="PF04255">
    <property type="entry name" value="DUF433"/>
    <property type="match status" value="1"/>
</dbReference>
<dbReference type="InterPro" id="IPR009057">
    <property type="entry name" value="Homeodomain-like_sf"/>
</dbReference>
<dbReference type="KEGG" id="rrd:RradSPS_0334"/>
<dbReference type="HOGENOM" id="CLU_092327_1_0_11"/>
<dbReference type="SUPFAM" id="SSF46689">
    <property type="entry name" value="Homeodomain-like"/>
    <property type="match status" value="1"/>
</dbReference>
<sequence>MMSSASSYSVGPGLTRPLYSYAEADRIAGVSKGTSKRWLKGYKYWYSEVEHTQPPVSPNSGHESGVSFVDLIEVVATDKLRSRGFSLRKIRQINEFCQVSLKSNRPLVTETFKFKGRDIFVQISDGYLMNVGRQKGMQAWGEVLDPFLETLDYKDHIASRWWPLGRDEPVVVDPDYGFGVPVIAGTGVRTESIAERVRAKEPVEEIAQDFGVEVYQVKAAIRYEFSEAA</sequence>
<protein>
    <recommendedName>
        <fullName evidence="1">Putative antitoxin VapB45-like DNA-binding HTH domain-containing protein</fullName>
    </recommendedName>
</protein>
<dbReference type="Pfam" id="PF21321">
    <property type="entry name" value="HTH_66"/>
    <property type="match status" value="1"/>
</dbReference>
<reference evidence="2 3" key="1">
    <citation type="submission" date="2014-03" db="EMBL/GenBank/DDBJ databases">
        <title>Complete genome sequence of the Radio-Resistant Rubrobacter radiotolerans RSPS-4.</title>
        <authorList>
            <person name="Egas C.C."/>
            <person name="Barroso C.C."/>
            <person name="Froufe H.J.C."/>
            <person name="Pacheco J.J."/>
            <person name="Albuquerque L.L."/>
            <person name="da Costa M.M.S."/>
        </authorList>
    </citation>
    <scope>NUCLEOTIDE SEQUENCE [LARGE SCALE GENOMIC DNA]</scope>
    <source>
        <strain evidence="2 3">RSPS-4</strain>
    </source>
</reference>
<dbReference type="Proteomes" id="UP000025229">
    <property type="component" value="Chromosome"/>
</dbReference>
<dbReference type="InterPro" id="IPR007367">
    <property type="entry name" value="DUF433"/>
</dbReference>
<proteinExistence type="predicted"/>
<keyword evidence="3" id="KW-1185">Reference proteome</keyword>
<dbReference type="EMBL" id="CP007514">
    <property type="protein sequence ID" value="AHY45617.1"/>
    <property type="molecule type" value="Genomic_DNA"/>
</dbReference>
<dbReference type="OrthoDB" id="3699668at2"/>